<organism evidence="1 2">
    <name type="scientific">Panagrolaimus sp. JU765</name>
    <dbReference type="NCBI Taxonomy" id="591449"/>
    <lineage>
        <taxon>Eukaryota</taxon>
        <taxon>Metazoa</taxon>
        <taxon>Ecdysozoa</taxon>
        <taxon>Nematoda</taxon>
        <taxon>Chromadorea</taxon>
        <taxon>Rhabditida</taxon>
        <taxon>Tylenchina</taxon>
        <taxon>Panagrolaimomorpha</taxon>
        <taxon>Panagrolaimoidea</taxon>
        <taxon>Panagrolaimidae</taxon>
        <taxon>Panagrolaimus</taxon>
    </lineage>
</organism>
<name>A0AC34QRZ8_9BILA</name>
<dbReference type="WBParaSite" id="JU765_v2.g18715.t1">
    <property type="protein sequence ID" value="JU765_v2.g18715.t1"/>
    <property type="gene ID" value="JU765_v2.g18715"/>
</dbReference>
<accession>A0AC34QRZ8</accession>
<evidence type="ECO:0000313" key="1">
    <source>
        <dbReference type="Proteomes" id="UP000887576"/>
    </source>
</evidence>
<proteinExistence type="predicted"/>
<protein>
    <submittedName>
        <fullName evidence="2">Uncharacterized protein</fullName>
    </submittedName>
</protein>
<dbReference type="Proteomes" id="UP000887576">
    <property type="component" value="Unplaced"/>
</dbReference>
<reference evidence="2" key="1">
    <citation type="submission" date="2022-11" db="UniProtKB">
        <authorList>
            <consortium name="WormBaseParasite"/>
        </authorList>
    </citation>
    <scope>IDENTIFICATION</scope>
</reference>
<sequence>MSLKETGDDNLSKFLEDDLLEQFTKSFLDDLYFLTMEEYDFTHLCEHYKVIAPVFVDIHDVLRRLGFKNKIAEQAFWDFAQDKRFGVFEWLKIRVRKNIKKTENAKKPEDNKKPENIKEDDSKLNSTEGEFTFTYFNEAGYKKLQQKQMVQGLIPNADVKL</sequence>
<evidence type="ECO:0000313" key="2">
    <source>
        <dbReference type="WBParaSite" id="JU765_v2.g18715.t1"/>
    </source>
</evidence>